<evidence type="ECO:0000313" key="2">
    <source>
        <dbReference type="EMBL" id="KJD43176.1"/>
    </source>
</evidence>
<dbReference type="PROSITE" id="PS51186">
    <property type="entry name" value="GNAT"/>
    <property type="match status" value="1"/>
</dbReference>
<accession>A0A0D7WVF4</accession>
<dbReference type="PATRIC" id="fig|159743.3.peg.5345"/>
<organism evidence="2 4">
    <name type="scientific">Paenibacillus terrae</name>
    <dbReference type="NCBI Taxonomy" id="159743"/>
    <lineage>
        <taxon>Bacteria</taxon>
        <taxon>Bacillati</taxon>
        <taxon>Bacillota</taxon>
        <taxon>Bacilli</taxon>
        <taxon>Bacillales</taxon>
        <taxon>Paenibacillaceae</taxon>
        <taxon>Paenibacillus</taxon>
    </lineage>
</organism>
<dbReference type="InterPro" id="IPR016181">
    <property type="entry name" value="Acyl_CoA_acyltransferase"/>
</dbReference>
<dbReference type="Proteomes" id="UP000032534">
    <property type="component" value="Unassembled WGS sequence"/>
</dbReference>
<reference evidence="3 5" key="2">
    <citation type="submission" date="2018-01" db="EMBL/GenBank/DDBJ databases">
        <title>Bacillales members from the olive rhizosphere are effective biological control agents against Verticillium dahliae.</title>
        <authorList>
            <person name="Gomez-Lama C."/>
            <person name="Legarda G."/>
            <person name="Ruano-Rosa D."/>
            <person name="Pizarro-Tobias P."/>
            <person name="Valverde-Corredor A."/>
            <person name="Niqui J.L."/>
            <person name="Trivino J.C."/>
            <person name="Roca A."/>
            <person name="Mercado-Blanco J."/>
        </authorList>
    </citation>
    <scope>NUCLEOTIDE SEQUENCE [LARGE SCALE GENOMIC DNA]</scope>
    <source>
        <strain evidence="3 5">PIC167</strain>
    </source>
</reference>
<evidence type="ECO:0000313" key="4">
    <source>
        <dbReference type="Proteomes" id="UP000032534"/>
    </source>
</evidence>
<dbReference type="SUPFAM" id="SSF55729">
    <property type="entry name" value="Acyl-CoA N-acyltransferases (Nat)"/>
    <property type="match status" value="1"/>
</dbReference>
<dbReference type="Gene3D" id="3.40.630.30">
    <property type="match status" value="1"/>
</dbReference>
<feature type="domain" description="N-acetyltransferase" evidence="1">
    <location>
        <begin position="1"/>
        <end position="140"/>
    </location>
</feature>
<dbReference type="EMBL" id="PNXQ01000014">
    <property type="protein sequence ID" value="TKH43046.1"/>
    <property type="molecule type" value="Genomic_DNA"/>
</dbReference>
<proteinExistence type="predicted"/>
<dbReference type="AlphaFoldDB" id="A0A0D7WVF4"/>
<dbReference type="Pfam" id="PF13673">
    <property type="entry name" value="Acetyltransf_10"/>
    <property type="match status" value="1"/>
</dbReference>
<protein>
    <submittedName>
        <fullName evidence="2">GCN5 family acetyltransferase</fullName>
    </submittedName>
    <submittedName>
        <fullName evidence="3">N-acetyltransferase</fullName>
    </submittedName>
</protein>
<evidence type="ECO:0000313" key="5">
    <source>
        <dbReference type="Proteomes" id="UP000308114"/>
    </source>
</evidence>
<keyword evidence="4" id="KW-1185">Reference proteome</keyword>
<keyword evidence="2" id="KW-0808">Transferase</keyword>
<dbReference type="CDD" id="cd04301">
    <property type="entry name" value="NAT_SF"/>
    <property type="match status" value="1"/>
</dbReference>
<dbReference type="EMBL" id="JTHP01000065">
    <property type="protein sequence ID" value="KJD43176.1"/>
    <property type="molecule type" value="Genomic_DNA"/>
</dbReference>
<sequence length="140" mass="16087">MFKNIKTDSDREEVLELLTYAVLDHPERGEAALRTYQTSDDWKLFGVEDEGLIVGIVGFEEQEDETIVIRHLAVLPENRHRGYARGMLLTLIQERNPKRLTVDTDAEGADFFRNVGFAVYGSEDLSEDGQFHCVYEMDEE</sequence>
<dbReference type="InterPro" id="IPR000182">
    <property type="entry name" value="GNAT_dom"/>
</dbReference>
<gene>
    <name evidence="3" type="ORF">C1I60_16110</name>
    <name evidence="2" type="ORF">QD47_24085</name>
</gene>
<dbReference type="OrthoDB" id="45853at2"/>
<evidence type="ECO:0000259" key="1">
    <source>
        <dbReference type="PROSITE" id="PS51186"/>
    </source>
</evidence>
<comment type="caution">
    <text evidence="2">The sequence shown here is derived from an EMBL/GenBank/DDBJ whole genome shotgun (WGS) entry which is preliminary data.</text>
</comment>
<name>A0A0D7WVF4_9BACL</name>
<dbReference type="Proteomes" id="UP000308114">
    <property type="component" value="Unassembled WGS sequence"/>
</dbReference>
<evidence type="ECO:0000313" key="3">
    <source>
        <dbReference type="EMBL" id="TKH43046.1"/>
    </source>
</evidence>
<reference evidence="2 4" key="1">
    <citation type="submission" date="2014-11" db="EMBL/GenBank/DDBJ databases">
        <title>Draft Genome Sequences of Paenibacillus polymyxa NRRL B-30509 and Paenibacillus terrae NRRL B-30644, Strains from a Poultry Environment that Produce Tridecaptin A and Paenicidins.</title>
        <authorList>
            <person name="van Belkum M.J."/>
            <person name="Lohans C.T."/>
            <person name="Vederas J.C."/>
        </authorList>
    </citation>
    <scope>NUCLEOTIDE SEQUENCE [LARGE SCALE GENOMIC DNA]</scope>
    <source>
        <strain evidence="2 4">NRRL B-30644</strain>
    </source>
</reference>
<dbReference type="RefSeq" id="WP_044648503.1">
    <property type="nucleotide sequence ID" value="NZ_JTHP01000065.1"/>
</dbReference>
<dbReference type="GO" id="GO:0016747">
    <property type="term" value="F:acyltransferase activity, transferring groups other than amino-acyl groups"/>
    <property type="evidence" value="ECO:0007669"/>
    <property type="project" value="InterPro"/>
</dbReference>